<proteinExistence type="predicted"/>
<protein>
    <submittedName>
        <fullName evidence="1">Uncharacterized protein</fullName>
    </submittedName>
</protein>
<sequence length="262" mass="28954">MGPRVSEGQRETVLAFMEPHLQLALRSSELGPGFSLVDRRQLWQQLADVLNAEGPVVKTVDQWRKQQVYEARRDATAIAQEQISTGGGRAPGFRGRVLQLTGAVRFRGVTDLPYQEVLRRIEQSTTRLAIAAERTAAAQEGILEKVILTSATINTDMYSQYFDDAPVIVIPGKAYPVTNFFVDDLVSKNIVTAQAFRKSQPSSVDDVVYVVDTGHHRGQRFNPSAGVSLLGTFPTSTPVSSRERVAWVVCNLESRTTCFTAR</sequence>
<dbReference type="EMBL" id="CM023470">
    <property type="protein sequence ID" value="KAH7980998.1"/>
    <property type="molecule type" value="Genomic_DNA"/>
</dbReference>
<evidence type="ECO:0000313" key="2">
    <source>
        <dbReference type="Proteomes" id="UP000821865"/>
    </source>
</evidence>
<name>A0ACB8E3A6_DERSI</name>
<accession>A0ACB8E3A6</accession>
<evidence type="ECO:0000313" key="1">
    <source>
        <dbReference type="EMBL" id="KAH7980998.1"/>
    </source>
</evidence>
<comment type="caution">
    <text evidence="1">The sequence shown here is derived from an EMBL/GenBank/DDBJ whole genome shotgun (WGS) entry which is preliminary data.</text>
</comment>
<reference evidence="1" key="1">
    <citation type="submission" date="2020-05" db="EMBL/GenBank/DDBJ databases">
        <title>Large-scale comparative analyses of tick genomes elucidate their genetic diversity and vector capacities.</title>
        <authorList>
            <person name="Jia N."/>
            <person name="Wang J."/>
            <person name="Shi W."/>
            <person name="Du L."/>
            <person name="Sun Y."/>
            <person name="Zhan W."/>
            <person name="Jiang J."/>
            <person name="Wang Q."/>
            <person name="Zhang B."/>
            <person name="Ji P."/>
            <person name="Sakyi L.B."/>
            <person name="Cui X."/>
            <person name="Yuan T."/>
            <person name="Jiang B."/>
            <person name="Yang W."/>
            <person name="Lam T.T.-Y."/>
            <person name="Chang Q."/>
            <person name="Ding S."/>
            <person name="Wang X."/>
            <person name="Zhu J."/>
            <person name="Ruan X."/>
            <person name="Zhao L."/>
            <person name="Wei J."/>
            <person name="Que T."/>
            <person name="Du C."/>
            <person name="Cheng J."/>
            <person name="Dai P."/>
            <person name="Han X."/>
            <person name="Huang E."/>
            <person name="Gao Y."/>
            <person name="Liu J."/>
            <person name="Shao H."/>
            <person name="Ye R."/>
            <person name="Li L."/>
            <person name="Wei W."/>
            <person name="Wang X."/>
            <person name="Wang C."/>
            <person name="Yang T."/>
            <person name="Huo Q."/>
            <person name="Li W."/>
            <person name="Guo W."/>
            <person name="Chen H."/>
            <person name="Zhou L."/>
            <person name="Ni X."/>
            <person name="Tian J."/>
            <person name="Zhou Y."/>
            <person name="Sheng Y."/>
            <person name="Liu T."/>
            <person name="Pan Y."/>
            <person name="Xia L."/>
            <person name="Li J."/>
            <person name="Zhao F."/>
            <person name="Cao W."/>
        </authorList>
    </citation>
    <scope>NUCLEOTIDE SEQUENCE</scope>
    <source>
        <strain evidence="1">Dsil-2018</strain>
    </source>
</reference>
<dbReference type="Proteomes" id="UP000821865">
    <property type="component" value="Chromosome 1"/>
</dbReference>
<keyword evidence="2" id="KW-1185">Reference proteome</keyword>
<organism evidence="1 2">
    <name type="scientific">Dermacentor silvarum</name>
    <name type="common">Tick</name>
    <dbReference type="NCBI Taxonomy" id="543639"/>
    <lineage>
        <taxon>Eukaryota</taxon>
        <taxon>Metazoa</taxon>
        <taxon>Ecdysozoa</taxon>
        <taxon>Arthropoda</taxon>
        <taxon>Chelicerata</taxon>
        <taxon>Arachnida</taxon>
        <taxon>Acari</taxon>
        <taxon>Parasitiformes</taxon>
        <taxon>Ixodida</taxon>
        <taxon>Ixodoidea</taxon>
        <taxon>Ixodidae</taxon>
        <taxon>Rhipicephalinae</taxon>
        <taxon>Dermacentor</taxon>
    </lineage>
</organism>
<gene>
    <name evidence="1" type="ORF">HPB49_020804</name>
</gene>